<dbReference type="Proteomes" id="UP000093510">
    <property type="component" value="Unassembled WGS sequence"/>
</dbReference>
<dbReference type="STRING" id="1763534.GCA_001831475_02407"/>
<gene>
    <name evidence="1" type="ORF">LPBF_02250</name>
</gene>
<dbReference type="GO" id="GO:0004519">
    <property type="term" value="F:endonuclease activity"/>
    <property type="evidence" value="ECO:0007669"/>
    <property type="project" value="UniProtKB-KW"/>
</dbReference>
<evidence type="ECO:0000313" key="1">
    <source>
        <dbReference type="EMBL" id="OCB78369.1"/>
    </source>
</evidence>
<comment type="caution">
    <text evidence="1">The sequence shown here is derived from an EMBL/GenBank/DDBJ whole genome shotgun (WGS) entry which is preliminary data.</text>
</comment>
<dbReference type="Pfam" id="PF09561">
    <property type="entry name" value="RE_HpaII"/>
    <property type="match status" value="1"/>
</dbReference>
<reference evidence="1 2" key="1">
    <citation type="submission" date="2016-03" db="EMBL/GenBank/DDBJ databases">
        <authorList>
            <person name="Ploux O."/>
        </authorList>
    </citation>
    <scope>NUCLEOTIDE SEQUENCE [LARGE SCALE GENOMIC DNA]</scope>
    <source>
        <strain evidence="1 2">LPB0076</strain>
    </source>
</reference>
<protein>
    <submittedName>
        <fullName evidence="1">Restriction endonuclease</fullName>
    </submittedName>
</protein>
<dbReference type="AlphaFoldDB" id="A0A1B9E8V9"/>
<accession>A0A1B9E8V9</accession>
<dbReference type="InterPro" id="IPR019062">
    <property type="entry name" value="Restrct_endonuc_II_HpaII"/>
</dbReference>
<keyword evidence="1" id="KW-0255">Endonuclease</keyword>
<dbReference type="OrthoDB" id="1551452at2"/>
<evidence type="ECO:0000313" key="2">
    <source>
        <dbReference type="Proteomes" id="UP000093510"/>
    </source>
</evidence>
<keyword evidence="1" id="KW-0540">Nuclease</keyword>
<keyword evidence="1" id="KW-0378">Hydrolase</keyword>
<organism evidence="1 2">
    <name type="scientific">Flavobacterium crassostreae</name>
    <dbReference type="NCBI Taxonomy" id="1763534"/>
    <lineage>
        <taxon>Bacteria</taxon>
        <taxon>Pseudomonadati</taxon>
        <taxon>Bacteroidota</taxon>
        <taxon>Flavobacteriia</taxon>
        <taxon>Flavobacteriales</taxon>
        <taxon>Flavobacteriaceae</taxon>
        <taxon>Flavobacterium</taxon>
    </lineage>
</organism>
<name>A0A1B9E8V9_9FLAO</name>
<proteinExistence type="predicted"/>
<dbReference type="EMBL" id="LVEP01000011">
    <property type="protein sequence ID" value="OCB78369.1"/>
    <property type="molecule type" value="Genomic_DNA"/>
</dbReference>
<dbReference type="RefSeq" id="WP_066331955.1">
    <property type="nucleotide sequence ID" value="NZ_CP017688.1"/>
</dbReference>
<sequence length="358" mass="40741">MITGNKGEWSEVYTLLKIISDKQLFAGDSNLNKIETLIFPIIKVLRDETNGTFEFSYDNDLVIVKNGEKEIRISVLEFQKQAYFLLTKLKEKTNATFSIPEIESFINSFDSHSLKAKSTVKSDIRIVIHDQRTNTNPELGFSIKSQLGGASTLLNAGKTTNFIFKINNLTLTKNQILEINEIDTRSKIKDRIGKITELGGKLEFQKTESSVFGNNLILIDSALPKIIAESLHLFFTSTISTVLELTSKISITNPLGYNLEANHPFYSYKIKRFLTDIALGMMPSKVWTGELDATGGYLVVKEDGEVLCYHIYNRNEFEDYLFTNTKLETASSTRHEFGKIYEENGQIYFKLNLQIRFK</sequence>
<keyword evidence="2" id="KW-1185">Reference proteome</keyword>